<gene>
    <name evidence="4" type="ORF">US91_C0008G0047</name>
</gene>
<keyword evidence="2" id="KW-0812">Transmembrane</keyword>
<dbReference type="EMBL" id="LBUU01000008">
    <property type="protein sequence ID" value="KKQ69927.1"/>
    <property type="molecule type" value="Genomic_DNA"/>
</dbReference>
<dbReference type="Proteomes" id="UP000034022">
    <property type="component" value="Unassembled WGS sequence"/>
</dbReference>
<reference evidence="4 5" key="1">
    <citation type="journal article" date="2015" name="Nature">
        <title>rRNA introns, odd ribosomes, and small enigmatic genomes across a large radiation of phyla.</title>
        <authorList>
            <person name="Brown C.T."/>
            <person name="Hug L.A."/>
            <person name="Thomas B.C."/>
            <person name="Sharon I."/>
            <person name="Castelle C.J."/>
            <person name="Singh A."/>
            <person name="Wilkins M.J."/>
            <person name="Williams K.H."/>
            <person name="Banfield J.F."/>
        </authorList>
    </citation>
    <scope>NUCLEOTIDE SEQUENCE [LARGE SCALE GENOMIC DNA]</scope>
</reference>
<evidence type="ECO:0000313" key="4">
    <source>
        <dbReference type="EMBL" id="KKQ69927.1"/>
    </source>
</evidence>
<dbReference type="AlphaFoldDB" id="A0A0G0JTF8"/>
<evidence type="ECO:0000313" key="5">
    <source>
        <dbReference type="Proteomes" id="UP000034022"/>
    </source>
</evidence>
<protein>
    <recommendedName>
        <fullName evidence="3">SbsA Ig-like domain-containing protein</fullName>
    </recommendedName>
</protein>
<organism evidence="4 5">
    <name type="scientific">Candidatus Falkowbacteria bacterium GW2011_GWE1_38_31</name>
    <dbReference type="NCBI Taxonomy" id="1618638"/>
    <lineage>
        <taxon>Bacteria</taxon>
        <taxon>Candidatus Falkowiibacteriota</taxon>
    </lineage>
</organism>
<sequence length="893" mass="93411">MIAQKNKLILLNCLIIVAVFFIGLNCVSAQTPEIGIDYAANVGLIDPGDKDVRVFIVEVVRYFITFLGIIAVAMVMYAGFLWMTSGGDPEKVNKAKSALINSVIGLIIIISAFAIVTLIINFMEGGGGNGAGGNKPIDYGYGLGAYGNCAISSTYPEPFQKDVPRNTAIIVTFVEEVDQNSIISAGKIIDDGRIKIYKKGDEANFLKNVSAVNVSGENKTFLFSPDELLGSPSENTEYYVFLSNDILKLDGKRVFDNCLEKFAQWSFEISTKVDLTPPQVKEAGVFPTPDNNIDTITAISAEKASGEITFFSQPAERRLAAFAFSGAPLKSAVLSALNTFSTISGSLSLAILADGTTARIENSTNGASLGTAVVNGRQLVFPNFFTLTLPAGEDFAAGDSWTIMATAYTAGDTFTVGDNSYYFGSGGIALGGTTAATTQNAKITLDVNPAVTAAVAGGVITITARDAGVAGNSIVLGSSNSAVIGITRAMSGGRAAGESVVVSGRTDRPRNSVIQINFNEAINPIGISGKASDISNNIFVENISAPGVFLEGRFIVSNQYRTIEFLSDDLCGVNSCGEKIYCLPANSNLRVVVKAASLATCPGAINCAAKAPYVNCVGGICKDGDGRNYPMAGISLNGAADMAFNSLDGDRDLLAEGPSAQSGTPAYDENEAIGLCVGGANNGKVCTDANKLNICGAGINCQKSGANVSDIPSLQTALGDDFEWSFFIGSTIKASAPVITAVVPSHRSDSISLVDPLSARFDGLMMSASLGTGQINLASDSGNVIHKRVNLRSLDNRAVGYWTAVENIDNPAAIDGEADWTNVEIRHPQFFELLTYRPQVGSGVKDIYQNCFKPSEGPLCVSETSDVAPSCCPVGADIGAVGEAGLDGKGNCK</sequence>
<evidence type="ECO:0000259" key="3">
    <source>
        <dbReference type="Pfam" id="PF13205"/>
    </source>
</evidence>
<feature type="domain" description="SbsA Ig-like" evidence="3">
    <location>
        <begin position="150"/>
        <end position="267"/>
    </location>
</feature>
<keyword evidence="1" id="KW-0732">Signal</keyword>
<feature type="transmembrane region" description="Helical" evidence="2">
    <location>
        <begin position="103"/>
        <end position="123"/>
    </location>
</feature>
<accession>A0A0G0JTF8</accession>
<dbReference type="Pfam" id="PF18895">
    <property type="entry name" value="T4SS_pilin"/>
    <property type="match status" value="1"/>
</dbReference>
<comment type="caution">
    <text evidence="4">The sequence shown here is derived from an EMBL/GenBank/DDBJ whole genome shotgun (WGS) entry which is preliminary data.</text>
</comment>
<feature type="transmembrane region" description="Helical" evidence="2">
    <location>
        <begin position="59"/>
        <end position="82"/>
    </location>
</feature>
<dbReference type="InterPro" id="IPR043993">
    <property type="entry name" value="T4SS_pilin"/>
</dbReference>
<evidence type="ECO:0000256" key="2">
    <source>
        <dbReference type="SAM" id="Phobius"/>
    </source>
</evidence>
<dbReference type="Pfam" id="PF13205">
    <property type="entry name" value="Big_5"/>
    <property type="match status" value="1"/>
</dbReference>
<dbReference type="InterPro" id="IPR032812">
    <property type="entry name" value="SbsA_Ig"/>
</dbReference>
<proteinExistence type="predicted"/>
<name>A0A0G0JTF8_9BACT</name>
<keyword evidence="2" id="KW-0472">Membrane</keyword>
<keyword evidence="2" id="KW-1133">Transmembrane helix</keyword>
<evidence type="ECO:0000256" key="1">
    <source>
        <dbReference type="ARBA" id="ARBA00022729"/>
    </source>
</evidence>